<dbReference type="PANTHER" id="PTHR21310:SF15">
    <property type="entry name" value="AMINOGLYCOSIDE PHOSPHOTRANSFERASE DOMAIN-CONTAINING PROTEIN"/>
    <property type="match status" value="1"/>
</dbReference>
<dbReference type="Gene3D" id="3.90.1200.10">
    <property type="match status" value="1"/>
</dbReference>
<comment type="caution">
    <text evidence="2">The sequence shown here is derived from an EMBL/GenBank/DDBJ whole genome shotgun (WGS) entry which is preliminary data.</text>
</comment>
<dbReference type="InterPro" id="IPR011009">
    <property type="entry name" value="Kinase-like_dom_sf"/>
</dbReference>
<feature type="domain" description="Aminoglycoside phosphotransferase" evidence="1">
    <location>
        <begin position="131"/>
        <end position="320"/>
    </location>
</feature>
<dbReference type="PANTHER" id="PTHR21310">
    <property type="entry name" value="AMINOGLYCOSIDE PHOSPHOTRANSFERASE-RELATED-RELATED"/>
    <property type="match status" value="1"/>
</dbReference>
<sequence>MYLDTELFPVEVLVRGASQENIKGVCISVVLAQGAKHYLQQLPPHLTLHSSFCLEFALAVEICTETPTTTTMDRPDAKAEKPECPRCGWADVHPSLYNSQIKLVNEISDCGIWHLGTDMSLKEDPFKLRTFEVANVQFIKENTKIPTPAVVKEWVQSDNRHFLLMERAPGETLAKLYPTLSASDKERIADEVAELVHQLRPLQSSQIGGLAGTALHHGWLFLNNMEPAGPFSSDDELWDFMKVGLAKAPEKAVENLRKEMPDCKPYTWTHGDLSPENIMVKDGKVTGILDWEFSGYYPVWWEYVKAGAGSPDDVEWLKILGGKIRDPYPEAVKFFKDLRALRNYPELDEEGRQSLERLMATSA</sequence>
<dbReference type="InterPro" id="IPR051678">
    <property type="entry name" value="AGP_Transferase"/>
</dbReference>
<dbReference type="Proteomes" id="UP000243519">
    <property type="component" value="Unassembled WGS sequence"/>
</dbReference>
<dbReference type="OrthoDB" id="8300194at2759"/>
<evidence type="ECO:0000313" key="3">
    <source>
        <dbReference type="Proteomes" id="UP000243519"/>
    </source>
</evidence>
<reference evidence="2 3" key="1">
    <citation type="submission" date="2016-05" db="EMBL/GenBank/DDBJ databases">
        <title>Genome sequencing of Trichophyton violaceum CMCC(F)T3l isolated from hair.</title>
        <authorList>
            <person name="Zhan P."/>
            <person name="Tao Y."/>
            <person name="Liu W."/>
        </authorList>
    </citation>
    <scope>NUCLEOTIDE SEQUENCE [LARGE SCALE GENOMIC DNA]</scope>
    <source>
        <strain evidence="3">CMCC(F)T3l</strain>
    </source>
</reference>
<proteinExistence type="predicted"/>
<name>A0A178FC83_TRIVO</name>
<dbReference type="CDD" id="cd05120">
    <property type="entry name" value="APH_ChoK_like"/>
    <property type="match status" value="1"/>
</dbReference>
<evidence type="ECO:0000313" key="2">
    <source>
        <dbReference type="EMBL" id="OAL69183.1"/>
    </source>
</evidence>
<protein>
    <recommendedName>
        <fullName evidence="1">Aminoglycoside phosphotransferase domain-containing protein</fullName>
    </recommendedName>
</protein>
<dbReference type="AlphaFoldDB" id="A0A178FC83"/>
<dbReference type="SUPFAM" id="SSF56112">
    <property type="entry name" value="Protein kinase-like (PK-like)"/>
    <property type="match status" value="1"/>
</dbReference>
<organism evidence="2 3">
    <name type="scientific">Trichophyton violaceum</name>
    <dbReference type="NCBI Taxonomy" id="34388"/>
    <lineage>
        <taxon>Eukaryota</taxon>
        <taxon>Fungi</taxon>
        <taxon>Dikarya</taxon>
        <taxon>Ascomycota</taxon>
        <taxon>Pezizomycotina</taxon>
        <taxon>Eurotiomycetes</taxon>
        <taxon>Eurotiomycetidae</taxon>
        <taxon>Onygenales</taxon>
        <taxon>Arthrodermataceae</taxon>
        <taxon>Trichophyton</taxon>
    </lineage>
</organism>
<dbReference type="Pfam" id="PF01636">
    <property type="entry name" value="APH"/>
    <property type="match status" value="1"/>
</dbReference>
<evidence type="ECO:0000259" key="1">
    <source>
        <dbReference type="Pfam" id="PF01636"/>
    </source>
</evidence>
<dbReference type="EMBL" id="LHPN01000015">
    <property type="protein sequence ID" value="OAL69183.1"/>
    <property type="molecule type" value="Genomic_DNA"/>
</dbReference>
<keyword evidence="3" id="KW-1185">Reference proteome</keyword>
<accession>A0A178FC83</accession>
<dbReference type="InterPro" id="IPR002575">
    <property type="entry name" value="Aminoglycoside_PTrfase"/>
</dbReference>
<gene>
    <name evidence="2" type="ORF">A7D00_6645</name>
</gene>